<evidence type="ECO:0000256" key="2">
    <source>
        <dbReference type="SAM" id="Phobius"/>
    </source>
</evidence>
<dbReference type="PROSITE" id="PS51257">
    <property type="entry name" value="PROKAR_LIPOPROTEIN"/>
    <property type="match status" value="1"/>
</dbReference>
<evidence type="ECO:0008006" key="5">
    <source>
        <dbReference type="Google" id="ProtNLM"/>
    </source>
</evidence>
<proteinExistence type="predicted"/>
<feature type="compositionally biased region" description="Acidic residues" evidence="1">
    <location>
        <begin position="141"/>
        <end position="150"/>
    </location>
</feature>
<evidence type="ECO:0000313" key="3">
    <source>
        <dbReference type="EMBL" id="KAH7554026.1"/>
    </source>
</evidence>
<keyword evidence="2" id="KW-0812">Transmembrane</keyword>
<dbReference type="PANTHER" id="PTHR35997">
    <property type="entry name" value="COTTON FIBER PROTEIN-RELATED"/>
    <property type="match status" value="1"/>
</dbReference>
<feature type="compositionally biased region" description="Basic and acidic residues" evidence="1">
    <location>
        <begin position="121"/>
        <end position="140"/>
    </location>
</feature>
<dbReference type="EMBL" id="JAFEMO010000012">
    <property type="protein sequence ID" value="KAH7554026.1"/>
    <property type="molecule type" value="Genomic_DNA"/>
</dbReference>
<evidence type="ECO:0000256" key="1">
    <source>
        <dbReference type="SAM" id="MobiDB-lite"/>
    </source>
</evidence>
<feature type="region of interest" description="Disordered" evidence="1">
    <location>
        <begin position="121"/>
        <end position="158"/>
    </location>
</feature>
<keyword evidence="2" id="KW-1133">Transmembrane helix</keyword>
<protein>
    <recommendedName>
        <fullName evidence="5">Transmembrane protein</fullName>
    </recommendedName>
</protein>
<keyword evidence="4" id="KW-1185">Reference proteome</keyword>
<keyword evidence="2" id="KW-0472">Membrane</keyword>
<reference evidence="3 4" key="1">
    <citation type="submission" date="2021-02" db="EMBL/GenBank/DDBJ databases">
        <title>Plant Genome Project.</title>
        <authorList>
            <person name="Zhang R.-G."/>
        </authorList>
    </citation>
    <scope>NUCLEOTIDE SEQUENCE [LARGE SCALE GENOMIC DNA]</scope>
    <source>
        <tissue evidence="3">Leaves</tissue>
    </source>
</reference>
<comment type="caution">
    <text evidence="3">The sequence shown here is derived from an EMBL/GenBank/DDBJ whole genome shotgun (WGS) entry which is preliminary data.</text>
</comment>
<dbReference type="PANTHER" id="PTHR35997:SF5">
    <property type="entry name" value="OS09G0539700 PROTEIN"/>
    <property type="match status" value="1"/>
</dbReference>
<feature type="transmembrane region" description="Helical" evidence="2">
    <location>
        <begin position="21"/>
        <end position="43"/>
    </location>
</feature>
<name>A0ABQ8HC05_9ROSI</name>
<sequence>MEEKRECYAKEREFGDESLHTVLFTAGTALMMACLKRFIVVLFIEQWRLWVFLLLNVVLLAIFFTSKPSTTSTQEQESEENVKVIIKRKELQQCGSAPESEESGHGNVKVEKCEKLQSKIREENDQKVSTKDVKNENVKNEDEDDDDDGEESPRLSKEELNERVEAFIATFRKQLVSDAIRGRDRYCFPKKKKEIGGNFVKLERRFSTRTSMNFSTQGANCFVL</sequence>
<organism evidence="3 4">
    <name type="scientific">Xanthoceras sorbifolium</name>
    <dbReference type="NCBI Taxonomy" id="99658"/>
    <lineage>
        <taxon>Eukaryota</taxon>
        <taxon>Viridiplantae</taxon>
        <taxon>Streptophyta</taxon>
        <taxon>Embryophyta</taxon>
        <taxon>Tracheophyta</taxon>
        <taxon>Spermatophyta</taxon>
        <taxon>Magnoliopsida</taxon>
        <taxon>eudicotyledons</taxon>
        <taxon>Gunneridae</taxon>
        <taxon>Pentapetalae</taxon>
        <taxon>rosids</taxon>
        <taxon>malvids</taxon>
        <taxon>Sapindales</taxon>
        <taxon>Sapindaceae</taxon>
        <taxon>Xanthoceroideae</taxon>
        <taxon>Xanthoceras</taxon>
    </lineage>
</organism>
<accession>A0ABQ8HC05</accession>
<feature type="transmembrane region" description="Helical" evidence="2">
    <location>
        <begin position="49"/>
        <end position="66"/>
    </location>
</feature>
<evidence type="ECO:0000313" key="4">
    <source>
        <dbReference type="Proteomes" id="UP000827721"/>
    </source>
</evidence>
<dbReference type="Proteomes" id="UP000827721">
    <property type="component" value="Unassembled WGS sequence"/>
</dbReference>
<gene>
    <name evidence="3" type="ORF">JRO89_XS12G0098100</name>
</gene>